<organism evidence="1 2">
    <name type="scientific">Desulfofarcimen acetoxidans (strain ATCC 49208 / DSM 771 / KCTC 5769 / VKM B-1644 / 5575)</name>
    <name type="common">Desulfotomaculum acetoxidans</name>
    <dbReference type="NCBI Taxonomy" id="485916"/>
    <lineage>
        <taxon>Bacteria</taxon>
        <taxon>Bacillati</taxon>
        <taxon>Bacillota</taxon>
        <taxon>Clostridia</taxon>
        <taxon>Eubacteriales</taxon>
        <taxon>Peptococcaceae</taxon>
        <taxon>Desulfofarcimen</taxon>
    </lineage>
</organism>
<dbReference type="EMBL" id="CP001720">
    <property type="protein sequence ID" value="ACV63678.1"/>
    <property type="molecule type" value="Genomic_DNA"/>
</dbReference>
<accession>C8W2J4</accession>
<proteinExistence type="predicted"/>
<sequence length="74" mass="8402">METKIYSSANISFDCFFRECNKLKETGAGKLNLEPVIKEMLSQGVTRKNGDIMCLLGDSTCKNKLFYDITIEKQ</sequence>
<evidence type="ECO:0000313" key="1">
    <source>
        <dbReference type="EMBL" id="ACV63678.1"/>
    </source>
</evidence>
<dbReference type="RefSeq" id="WP_015758370.1">
    <property type="nucleotide sequence ID" value="NC_013216.1"/>
</dbReference>
<dbReference type="HOGENOM" id="CLU_2681676_0_0_9"/>
<dbReference type="OrthoDB" id="9882223at2"/>
<name>C8W2J4_DESAS</name>
<protein>
    <submittedName>
        <fullName evidence="1">Uncharacterized protein</fullName>
    </submittedName>
</protein>
<dbReference type="Proteomes" id="UP000002217">
    <property type="component" value="Chromosome"/>
</dbReference>
<gene>
    <name evidence="1" type="ordered locus">Dtox_2922</name>
</gene>
<dbReference type="KEGG" id="dae:Dtox_2922"/>
<dbReference type="STRING" id="485916.Dtox_2922"/>
<dbReference type="AlphaFoldDB" id="C8W2J4"/>
<evidence type="ECO:0000313" key="2">
    <source>
        <dbReference type="Proteomes" id="UP000002217"/>
    </source>
</evidence>
<reference evidence="1 2" key="1">
    <citation type="journal article" date="2009" name="Stand. Genomic Sci.">
        <title>Complete genome sequence of Desulfotomaculum acetoxidans type strain (5575).</title>
        <authorList>
            <person name="Spring S."/>
            <person name="Lapidus A."/>
            <person name="Schroder M."/>
            <person name="Gleim D."/>
            <person name="Sims D."/>
            <person name="Meincke L."/>
            <person name="Glavina Del Rio T."/>
            <person name="Tice H."/>
            <person name="Copeland A."/>
            <person name="Cheng J.F."/>
            <person name="Lucas S."/>
            <person name="Chen F."/>
            <person name="Nolan M."/>
            <person name="Bruce D."/>
            <person name="Goodwin L."/>
            <person name="Pitluck S."/>
            <person name="Ivanova N."/>
            <person name="Mavromatis K."/>
            <person name="Mikhailova N."/>
            <person name="Pati A."/>
            <person name="Chen A."/>
            <person name="Palaniappan K."/>
            <person name="Land M."/>
            <person name="Hauser L."/>
            <person name="Chang Y.J."/>
            <person name="Jeffries C.D."/>
            <person name="Chain P."/>
            <person name="Saunders E."/>
            <person name="Brettin T."/>
            <person name="Detter J.C."/>
            <person name="Goker M."/>
            <person name="Bristow J."/>
            <person name="Eisen J.A."/>
            <person name="Markowitz V."/>
            <person name="Hugenholtz P."/>
            <person name="Kyrpides N.C."/>
            <person name="Klenk H.P."/>
            <person name="Han C."/>
        </authorList>
    </citation>
    <scope>NUCLEOTIDE SEQUENCE [LARGE SCALE GENOMIC DNA]</scope>
    <source>
        <strain evidence="2">ATCC 49208 / DSM 771 / VKM B-1644</strain>
    </source>
</reference>
<keyword evidence="2" id="KW-1185">Reference proteome</keyword>